<comment type="function">
    <text evidence="5">Methyltransferase required for the conversion of demethylmenaquinol (DMKH2) to menaquinol (MKH2).</text>
</comment>
<dbReference type="PROSITE" id="PS01183">
    <property type="entry name" value="UBIE_1"/>
    <property type="match status" value="1"/>
</dbReference>
<dbReference type="PANTHER" id="PTHR43591">
    <property type="entry name" value="METHYLTRANSFERASE"/>
    <property type="match status" value="1"/>
</dbReference>
<evidence type="ECO:0000256" key="2">
    <source>
        <dbReference type="ARBA" id="ARBA00022603"/>
    </source>
</evidence>
<dbReference type="NCBIfam" id="TIGR01934">
    <property type="entry name" value="MenG_MenH_UbiE"/>
    <property type="match status" value="1"/>
</dbReference>
<feature type="binding site" evidence="5">
    <location>
        <position position="115"/>
    </location>
    <ligand>
        <name>S-adenosyl-L-methionine</name>
        <dbReference type="ChEBI" id="CHEBI:59789"/>
    </ligand>
</feature>
<dbReference type="GO" id="GO:0032259">
    <property type="term" value="P:methylation"/>
    <property type="evidence" value="ECO:0007669"/>
    <property type="project" value="UniProtKB-KW"/>
</dbReference>
<feature type="binding site" evidence="5">
    <location>
        <position position="75"/>
    </location>
    <ligand>
        <name>S-adenosyl-L-methionine</name>
        <dbReference type="ChEBI" id="CHEBI:59789"/>
    </ligand>
</feature>
<dbReference type="GO" id="GO:0043770">
    <property type="term" value="F:demethylmenaquinone methyltransferase activity"/>
    <property type="evidence" value="ECO:0007669"/>
    <property type="project" value="UniProtKB-UniRule"/>
</dbReference>
<dbReference type="Pfam" id="PF01209">
    <property type="entry name" value="Ubie_methyltran"/>
    <property type="match status" value="1"/>
</dbReference>
<dbReference type="InterPro" id="IPR004033">
    <property type="entry name" value="UbiE/COQ5_MeTrFase"/>
</dbReference>
<name>A0A9D0YNZ9_AQUAO</name>
<evidence type="ECO:0000256" key="3">
    <source>
        <dbReference type="ARBA" id="ARBA00022679"/>
    </source>
</evidence>
<comment type="pathway">
    <text evidence="5">Quinol/quinone metabolism; menaquinone biosynthesis; menaquinol from 1,4-dihydroxy-2-naphthoate: step 2/2.</text>
</comment>
<evidence type="ECO:0000313" key="7">
    <source>
        <dbReference type="Proteomes" id="UP000606463"/>
    </source>
</evidence>
<comment type="caution">
    <text evidence="6">The sequence shown here is derived from an EMBL/GenBank/DDBJ whole genome shotgun (WGS) entry which is preliminary data.</text>
</comment>
<dbReference type="InterPro" id="IPR023576">
    <property type="entry name" value="UbiE/COQ5_MeTrFase_CS"/>
</dbReference>
<comment type="similarity">
    <text evidence="5">Belongs to the class I-like SAM-binding methyltransferase superfamily. MenG/UbiE family.</text>
</comment>
<dbReference type="InterPro" id="IPR029063">
    <property type="entry name" value="SAM-dependent_MTases_sf"/>
</dbReference>
<dbReference type="PROSITE" id="PS51608">
    <property type="entry name" value="SAM_MT_UBIE"/>
    <property type="match status" value="1"/>
</dbReference>
<dbReference type="EMBL" id="DQVE01000029">
    <property type="protein sequence ID" value="HIP98253.1"/>
    <property type="molecule type" value="Genomic_DNA"/>
</dbReference>
<dbReference type="HAMAP" id="MF_01813">
    <property type="entry name" value="MenG_UbiE_methyltr"/>
    <property type="match status" value="1"/>
</dbReference>
<dbReference type="NCBIfam" id="NF001244">
    <property type="entry name" value="PRK00216.1-5"/>
    <property type="match status" value="1"/>
</dbReference>
<dbReference type="EC" id="2.1.1.163" evidence="5"/>
<comment type="caution">
    <text evidence="5">Lacks conserved residue(s) required for the propagation of feature annotation.</text>
</comment>
<accession>A0A9D0YNZ9</accession>
<sequence>MGALSLFSKIASTYDLTNRILSFGMDLRWRKKLVLETKNYKPNAEKILDLACGTGDVIKITKDLFLEKVYYVGLDPCGEMLNIARNRLGKKVSLIRGLAENLPFKGETFDAIFISFGLRNFSDRKKALDEIHRILRPKGVVSVLEFTKPNGKYSLSKLGWLYTKYAVPALGGVISGNFEAYRYLSRSIENFPSADKVVEEFSNTGFKPLKVKSLSPSPSVLFIFEKKLRGSPKT</sequence>
<keyword evidence="2 5" id="KW-0489">Methyltransferase</keyword>
<evidence type="ECO:0000256" key="4">
    <source>
        <dbReference type="ARBA" id="ARBA00022691"/>
    </source>
</evidence>
<dbReference type="AlphaFoldDB" id="A0A9D0YNZ9"/>
<dbReference type="SUPFAM" id="SSF53335">
    <property type="entry name" value="S-adenosyl-L-methionine-dependent methyltransferases"/>
    <property type="match status" value="1"/>
</dbReference>
<keyword evidence="3 5" id="KW-0808">Transferase</keyword>
<evidence type="ECO:0000256" key="1">
    <source>
        <dbReference type="ARBA" id="ARBA00022428"/>
    </source>
</evidence>
<gene>
    <name evidence="6" type="primary">ubiE</name>
    <name evidence="5" type="synonym">menG</name>
    <name evidence="6" type="ORF">EYH37_02645</name>
</gene>
<proteinExistence type="inferred from homology"/>
<evidence type="ECO:0000313" key="6">
    <source>
        <dbReference type="EMBL" id="HIP98253.1"/>
    </source>
</evidence>
<reference evidence="6" key="1">
    <citation type="journal article" date="2020" name="ISME J.">
        <title>Gammaproteobacteria mediating utilization of methyl-, sulfur- and petroleum organic compounds in deep ocean hydrothermal plumes.</title>
        <authorList>
            <person name="Zhou Z."/>
            <person name="Liu Y."/>
            <person name="Pan J."/>
            <person name="Cron B.R."/>
            <person name="Toner B.M."/>
            <person name="Anantharaman K."/>
            <person name="Breier J.A."/>
            <person name="Dick G.J."/>
            <person name="Li M."/>
        </authorList>
    </citation>
    <scope>NUCLEOTIDE SEQUENCE</scope>
    <source>
        <strain evidence="6">SZUA-1501</strain>
    </source>
</reference>
<dbReference type="GO" id="GO:0009234">
    <property type="term" value="P:menaquinone biosynthetic process"/>
    <property type="evidence" value="ECO:0007669"/>
    <property type="project" value="UniProtKB-UniRule"/>
</dbReference>
<dbReference type="Gene3D" id="3.40.50.150">
    <property type="entry name" value="Vaccinia Virus protein VP39"/>
    <property type="match status" value="1"/>
</dbReference>
<organism evidence="6 7">
    <name type="scientific">Aquifex aeolicus</name>
    <dbReference type="NCBI Taxonomy" id="63363"/>
    <lineage>
        <taxon>Bacteria</taxon>
        <taxon>Pseudomonadati</taxon>
        <taxon>Aquificota</taxon>
        <taxon>Aquificia</taxon>
        <taxon>Aquificales</taxon>
        <taxon>Aquificaceae</taxon>
        <taxon>Aquifex</taxon>
    </lineage>
</organism>
<dbReference type="CDD" id="cd02440">
    <property type="entry name" value="AdoMet_MTases"/>
    <property type="match status" value="1"/>
</dbReference>
<keyword evidence="1 5" id="KW-0474">Menaquinone biosynthesis</keyword>
<dbReference type="PANTHER" id="PTHR43591:SF24">
    <property type="entry name" value="2-METHOXY-6-POLYPRENYL-1,4-BENZOQUINOL METHYLASE, MITOCHONDRIAL"/>
    <property type="match status" value="1"/>
</dbReference>
<keyword evidence="4 5" id="KW-0949">S-adenosyl-L-methionine</keyword>
<evidence type="ECO:0000256" key="5">
    <source>
        <dbReference type="HAMAP-Rule" id="MF_01813"/>
    </source>
</evidence>
<dbReference type="Proteomes" id="UP000606463">
    <property type="component" value="Unassembled WGS sequence"/>
</dbReference>
<protein>
    <recommendedName>
        <fullName evidence="5">Demethylmenaquinone methyltransferase</fullName>
        <ecNumber evidence="5">2.1.1.163</ecNumber>
    </recommendedName>
</protein>
<feature type="binding site" evidence="5">
    <location>
        <position position="54"/>
    </location>
    <ligand>
        <name>S-adenosyl-L-methionine</name>
        <dbReference type="ChEBI" id="CHEBI:59789"/>
    </ligand>
</feature>
<comment type="catalytic activity">
    <reaction evidence="5">
        <text>a 2-demethylmenaquinol + S-adenosyl-L-methionine = a menaquinol + S-adenosyl-L-homocysteine + H(+)</text>
        <dbReference type="Rhea" id="RHEA:42640"/>
        <dbReference type="Rhea" id="RHEA-COMP:9539"/>
        <dbReference type="Rhea" id="RHEA-COMP:9563"/>
        <dbReference type="ChEBI" id="CHEBI:15378"/>
        <dbReference type="ChEBI" id="CHEBI:18151"/>
        <dbReference type="ChEBI" id="CHEBI:55437"/>
        <dbReference type="ChEBI" id="CHEBI:57856"/>
        <dbReference type="ChEBI" id="CHEBI:59789"/>
        <dbReference type="EC" id="2.1.1.163"/>
    </reaction>
</comment>